<evidence type="ECO:0000313" key="4">
    <source>
        <dbReference type="Proteomes" id="UP000543005"/>
    </source>
</evidence>
<dbReference type="Pfam" id="PF01966">
    <property type="entry name" value="HD"/>
    <property type="match status" value="1"/>
</dbReference>
<dbReference type="Proteomes" id="UP000543005">
    <property type="component" value="Unassembled WGS sequence"/>
</dbReference>
<dbReference type="PANTHER" id="PTHR11373">
    <property type="entry name" value="DEOXYNUCLEOSIDE TRIPHOSPHATE TRIPHOSPHOHYDROLASE"/>
    <property type="match status" value="1"/>
</dbReference>
<evidence type="ECO:0000313" key="2">
    <source>
        <dbReference type="EMBL" id="MBC2284727.1"/>
    </source>
</evidence>
<dbReference type="InterPro" id="IPR050135">
    <property type="entry name" value="dGTPase-like"/>
</dbReference>
<gene>
    <name evidence="2" type="ORF">HCB69_10075</name>
    <name evidence="3" type="ORF">HCC36_13490</name>
</gene>
<dbReference type="PANTHER" id="PTHR11373:SF41">
    <property type="entry name" value="METAL-DEPENDENT PHOSPHOHYDROLASE"/>
    <property type="match status" value="1"/>
</dbReference>
<comment type="caution">
    <text evidence="3">The sequence shown here is derived from an EMBL/GenBank/DDBJ whole genome shotgun (WGS) entry which is preliminary data.</text>
</comment>
<dbReference type="Gene3D" id="1.10.3210.10">
    <property type="entry name" value="Hypothetical protein af1432"/>
    <property type="match status" value="1"/>
</dbReference>
<feature type="domain" description="HD" evidence="1">
    <location>
        <begin position="49"/>
        <end position="107"/>
    </location>
</feature>
<sequence>MRYTDVLYGEFEIDGVLERLFKSDAMQRLAGVHQAGAAYLVHRNWTVNRLEHSVGVMLLVKKFGAKLDEQIAALLHDISHTSFSHVVDYLMQDKEEGYHDSIFLETLEKNG</sequence>
<dbReference type="InterPro" id="IPR003607">
    <property type="entry name" value="HD/PDEase_dom"/>
</dbReference>
<dbReference type="InterPro" id="IPR006674">
    <property type="entry name" value="HD_domain"/>
</dbReference>
<dbReference type="AlphaFoldDB" id="A0A7X1DG86"/>
<dbReference type="EMBL" id="JAARZS010000024">
    <property type="protein sequence ID" value="MBC2284727.1"/>
    <property type="molecule type" value="Genomic_DNA"/>
</dbReference>
<dbReference type="Proteomes" id="UP000585696">
    <property type="component" value="Unassembled WGS sequence"/>
</dbReference>
<dbReference type="EMBL" id="JAARZT010000028">
    <property type="protein sequence ID" value="MBC2294248.1"/>
    <property type="molecule type" value="Genomic_DNA"/>
</dbReference>
<proteinExistence type="predicted"/>
<reference evidence="4 5" key="1">
    <citation type="submission" date="2020-03" db="EMBL/GenBank/DDBJ databases">
        <title>Soil Listeria distribution.</title>
        <authorList>
            <person name="Liao J."/>
            <person name="Wiedmann M."/>
        </authorList>
    </citation>
    <scope>NUCLEOTIDE SEQUENCE [LARGE SCALE GENOMIC DNA]</scope>
    <source>
        <strain evidence="3 4">FSL L7-0051</strain>
        <strain evidence="2 5">FSL L7-0054</strain>
    </source>
</reference>
<protein>
    <submittedName>
        <fullName evidence="3">HD domain-containing protein</fullName>
    </submittedName>
</protein>
<name>A0A7X1DG86_9LIST</name>
<dbReference type="RefSeq" id="WP_185629772.1">
    <property type="nucleotide sequence ID" value="NZ_JAARZS010000024.1"/>
</dbReference>
<dbReference type="GO" id="GO:0008832">
    <property type="term" value="F:dGTPase activity"/>
    <property type="evidence" value="ECO:0007669"/>
    <property type="project" value="TreeGrafter"/>
</dbReference>
<evidence type="ECO:0000259" key="1">
    <source>
        <dbReference type="Pfam" id="PF01966"/>
    </source>
</evidence>
<organism evidence="3 4">
    <name type="scientific">Listeria booriae</name>
    <dbReference type="NCBI Taxonomy" id="1552123"/>
    <lineage>
        <taxon>Bacteria</taxon>
        <taxon>Bacillati</taxon>
        <taxon>Bacillota</taxon>
        <taxon>Bacilli</taxon>
        <taxon>Bacillales</taxon>
        <taxon>Listeriaceae</taxon>
        <taxon>Listeria</taxon>
    </lineage>
</organism>
<dbReference type="SUPFAM" id="SSF109604">
    <property type="entry name" value="HD-domain/PDEase-like"/>
    <property type="match status" value="1"/>
</dbReference>
<evidence type="ECO:0000313" key="5">
    <source>
        <dbReference type="Proteomes" id="UP000585696"/>
    </source>
</evidence>
<evidence type="ECO:0000313" key="3">
    <source>
        <dbReference type="EMBL" id="MBC2294248.1"/>
    </source>
</evidence>
<accession>A0A7X1DG86</accession>
<dbReference type="CDD" id="cd00077">
    <property type="entry name" value="HDc"/>
    <property type="match status" value="1"/>
</dbReference>
<dbReference type="GO" id="GO:0006203">
    <property type="term" value="P:dGTP catabolic process"/>
    <property type="evidence" value="ECO:0007669"/>
    <property type="project" value="TreeGrafter"/>
</dbReference>